<organism evidence="1 2">
    <name type="scientific">Auxenochlorella protothecoides</name>
    <name type="common">Green microalga</name>
    <name type="synonym">Chlorella protothecoides</name>
    <dbReference type="NCBI Taxonomy" id="3075"/>
    <lineage>
        <taxon>Eukaryota</taxon>
        <taxon>Viridiplantae</taxon>
        <taxon>Chlorophyta</taxon>
        <taxon>core chlorophytes</taxon>
        <taxon>Trebouxiophyceae</taxon>
        <taxon>Chlorellales</taxon>
        <taxon>Chlorellaceae</taxon>
        <taxon>Auxenochlorella</taxon>
    </lineage>
</organism>
<dbReference type="GeneID" id="23616174"/>
<evidence type="ECO:0000313" key="1">
    <source>
        <dbReference type="EMBL" id="KFM26290.1"/>
    </source>
</evidence>
<dbReference type="RefSeq" id="XP_011399186.1">
    <property type="nucleotide sequence ID" value="XM_011400884.1"/>
</dbReference>
<dbReference type="Proteomes" id="UP000028924">
    <property type="component" value="Unassembled WGS sequence"/>
</dbReference>
<gene>
    <name evidence="1" type="ORF">F751_4783</name>
</gene>
<sequence length="56" mass="6139">MWPYSGNIQYSLRSGQISANKLAFHELQSRSITAGLPLHRELDSRGVCCACGATSR</sequence>
<accession>A0A087SKN6</accession>
<protein>
    <submittedName>
        <fullName evidence="1">Uncharacterized protein</fullName>
    </submittedName>
</protein>
<dbReference type="EMBL" id="KL662127">
    <property type="protein sequence ID" value="KFM26290.1"/>
    <property type="molecule type" value="Genomic_DNA"/>
</dbReference>
<evidence type="ECO:0000313" key="2">
    <source>
        <dbReference type="Proteomes" id="UP000028924"/>
    </source>
</evidence>
<keyword evidence="2" id="KW-1185">Reference proteome</keyword>
<proteinExistence type="predicted"/>
<dbReference type="KEGG" id="apro:F751_4783"/>
<reference evidence="1 2" key="1">
    <citation type="journal article" date="2014" name="BMC Genomics">
        <title>Oil accumulation mechanisms of the oleaginous microalga Chlorella protothecoides revealed through its genome, transcriptomes, and proteomes.</title>
        <authorList>
            <person name="Gao C."/>
            <person name="Wang Y."/>
            <person name="Shen Y."/>
            <person name="Yan D."/>
            <person name="He X."/>
            <person name="Dai J."/>
            <person name="Wu Q."/>
        </authorList>
    </citation>
    <scope>NUCLEOTIDE SEQUENCE [LARGE SCALE GENOMIC DNA]</scope>
    <source>
        <strain evidence="1 2">0710</strain>
    </source>
</reference>
<name>A0A087SKN6_AUXPR</name>
<dbReference type="AlphaFoldDB" id="A0A087SKN6"/>